<evidence type="ECO:0000256" key="1">
    <source>
        <dbReference type="SAM" id="MobiDB-lite"/>
    </source>
</evidence>
<dbReference type="Proteomes" id="UP000325672">
    <property type="component" value="Unassembled WGS sequence"/>
</dbReference>
<dbReference type="GeneID" id="43639525"/>
<proteinExistence type="predicted"/>
<feature type="region of interest" description="Disordered" evidence="1">
    <location>
        <begin position="1"/>
        <end position="41"/>
    </location>
</feature>
<sequence length="92" mass="10555">MQGQNHGHAPEIVSWDRRDASGKVESSEERLHLDTHGHGHRDSEYRASVLKNLLKYGTTFHWDDENGSRLSTTCDISCGRRFTMIFVRLILS</sequence>
<dbReference type="OrthoDB" id="4501510at2759"/>
<dbReference type="RefSeq" id="XP_031910871.1">
    <property type="nucleotide sequence ID" value="XM_032055315.1"/>
</dbReference>
<reference evidence="2 3" key="1">
    <citation type="submission" date="2019-04" db="EMBL/GenBank/DDBJ databases">
        <title>Friends and foes A comparative genomics study of 23 Aspergillus species from section Flavi.</title>
        <authorList>
            <consortium name="DOE Joint Genome Institute"/>
            <person name="Kjaerbolling I."/>
            <person name="Vesth T."/>
            <person name="Frisvad J.C."/>
            <person name="Nybo J.L."/>
            <person name="Theobald S."/>
            <person name="Kildgaard S."/>
            <person name="Isbrandt T."/>
            <person name="Kuo A."/>
            <person name="Sato A."/>
            <person name="Lyhne E.K."/>
            <person name="Kogle M.E."/>
            <person name="Wiebenga A."/>
            <person name="Kun R.S."/>
            <person name="Lubbers R.J."/>
            <person name="Makela M.R."/>
            <person name="Barry K."/>
            <person name="Chovatia M."/>
            <person name="Clum A."/>
            <person name="Daum C."/>
            <person name="Haridas S."/>
            <person name="He G."/>
            <person name="LaButti K."/>
            <person name="Lipzen A."/>
            <person name="Mondo S."/>
            <person name="Riley R."/>
            <person name="Salamov A."/>
            <person name="Simmons B.A."/>
            <person name="Magnuson J.K."/>
            <person name="Henrissat B."/>
            <person name="Mortensen U.H."/>
            <person name="Larsen T.O."/>
            <person name="Devries R.P."/>
            <person name="Grigoriev I.V."/>
            <person name="Machida M."/>
            <person name="Baker S.E."/>
            <person name="Andersen M.R."/>
        </authorList>
    </citation>
    <scope>NUCLEOTIDE SEQUENCE [LARGE SCALE GENOMIC DNA]</scope>
    <source>
        <strain evidence="2 3">CBS 117625</strain>
    </source>
</reference>
<protein>
    <submittedName>
        <fullName evidence="2">Uncharacterized protein</fullName>
    </submittedName>
</protein>
<evidence type="ECO:0000313" key="2">
    <source>
        <dbReference type="EMBL" id="KAE8134808.1"/>
    </source>
</evidence>
<gene>
    <name evidence="2" type="ORF">BDV38DRAFT_254299</name>
</gene>
<dbReference type="EMBL" id="ML743600">
    <property type="protein sequence ID" value="KAE8134808.1"/>
    <property type="molecule type" value="Genomic_DNA"/>
</dbReference>
<accession>A0A5N6SJD3</accession>
<dbReference type="AlphaFoldDB" id="A0A5N6SJD3"/>
<keyword evidence="3" id="KW-1185">Reference proteome</keyword>
<name>A0A5N6SJD3_ASPPS</name>
<evidence type="ECO:0000313" key="3">
    <source>
        <dbReference type="Proteomes" id="UP000325672"/>
    </source>
</evidence>
<organism evidence="2 3">
    <name type="scientific">Aspergillus pseudotamarii</name>
    <dbReference type="NCBI Taxonomy" id="132259"/>
    <lineage>
        <taxon>Eukaryota</taxon>
        <taxon>Fungi</taxon>
        <taxon>Dikarya</taxon>
        <taxon>Ascomycota</taxon>
        <taxon>Pezizomycotina</taxon>
        <taxon>Eurotiomycetes</taxon>
        <taxon>Eurotiomycetidae</taxon>
        <taxon>Eurotiales</taxon>
        <taxon>Aspergillaceae</taxon>
        <taxon>Aspergillus</taxon>
        <taxon>Aspergillus subgen. Circumdati</taxon>
    </lineage>
</organism>
<feature type="compositionally biased region" description="Basic and acidic residues" evidence="1">
    <location>
        <begin position="14"/>
        <end position="41"/>
    </location>
</feature>